<dbReference type="InterPro" id="IPR038765">
    <property type="entry name" value="Papain-like_cys_pep_sf"/>
</dbReference>
<protein>
    <submittedName>
        <fullName evidence="1">YiiX family permuted papain-like enzyme</fullName>
    </submittedName>
</protein>
<keyword evidence="2" id="KW-1185">Reference proteome</keyword>
<dbReference type="Proteomes" id="UP000831390">
    <property type="component" value="Chromosome"/>
</dbReference>
<dbReference type="EMBL" id="CP094534">
    <property type="protein sequence ID" value="UOE33102.1"/>
    <property type="molecule type" value="Genomic_DNA"/>
</dbReference>
<dbReference type="NCBIfam" id="NF007458">
    <property type="entry name" value="PRK10030.1"/>
    <property type="match status" value="1"/>
</dbReference>
<dbReference type="Gene3D" id="3.90.1720.10">
    <property type="entry name" value="endopeptidase domain like (from Nostoc punctiforme)"/>
    <property type="match status" value="1"/>
</dbReference>
<dbReference type="RefSeq" id="WP_243512753.1">
    <property type="nucleotide sequence ID" value="NZ_CP094534.1"/>
</dbReference>
<sequence length="222" mass="25115">MHTTRKPLLLLIVLGLLLATVALRPVRRAYSHRFGQAAADRKLFRDGDLVFHTSRSEQSQAIQLATQSPWSHCGLLYQDKGQWWVLEAMQPVKVTPLMEWTGRGRGDHYVVKRLHDAATALTPAALQQMKAVGKTLVGRDYDGTFGWSDDRIYCSELIYKVYERGLHRRLGTLQKLGDFNLNHPAVQAKLKERYGNQLPLNEPVISPASIFNSPELVTVLSR</sequence>
<accession>A0ABY4B1U7</accession>
<reference evidence="1 2" key="1">
    <citation type="submission" date="2022-03" db="EMBL/GenBank/DDBJ databases">
        <title>Hymenobactersp. isolated from the air.</title>
        <authorList>
            <person name="Won M."/>
            <person name="Kwon S.-W."/>
        </authorList>
    </citation>
    <scope>NUCLEOTIDE SEQUENCE [LARGE SCALE GENOMIC DNA]</scope>
    <source>
        <strain evidence="1 2">KACC 22596</strain>
    </source>
</reference>
<evidence type="ECO:0000313" key="2">
    <source>
        <dbReference type="Proteomes" id="UP000831390"/>
    </source>
</evidence>
<organism evidence="1 2">
    <name type="scientific">Hymenobacter monticola</name>
    <dbReference type="NCBI Taxonomy" id="1705399"/>
    <lineage>
        <taxon>Bacteria</taxon>
        <taxon>Pseudomonadati</taxon>
        <taxon>Bacteroidota</taxon>
        <taxon>Cytophagia</taxon>
        <taxon>Cytophagales</taxon>
        <taxon>Hymenobacteraceae</taxon>
        <taxon>Hymenobacter</taxon>
    </lineage>
</organism>
<evidence type="ECO:0000313" key="1">
    <source>
        <dbReference type="EMBL" id="UOE33102.1"/>
    </source>
</evidence>
<dbReference type="InterPro" id="IPR024453">
    <property type="entry name" value="Peptidase_C92"/>
</dbReference>
<name>A0ABY4B1U7_9BACT</name>
<dbReference type="SUPFAM" id="SSF54001">
    <property type="entry name" value="Cysteine proteinases"/>
    <property type="match status" value="1"/>
</dbReference>
<proteinExistence type="predicted"/>
<gene>
    <name evidence="1" type="ORF">MTP16_18485</name>
</gene>
<dbReference type="Pfam" id="PF05708">
    <property type="entry name" value="Peptidase_C92"/>
    <property type="match status" value="1"/>
</dbReference>